<evidence type="ECO:0000313" key="3">
    <source>
        <dbReference type="EMBL" id="QOZ57846.1"/>
    </source>
</evidence>
<name>A0A410UZD4_9BRAD</name>
<feature type="domain" description="Peptidase S8/S53" evidence="1">
    <location>
        <begin position="299"/>
        <end position="643"/>
    </location>
</feature>
<organism evidence="2 5">
    <name type="scientific">Bradyrhizobium guangdongense</name>
    <dbReference type="NCBI Taxonomy" id="1325090"/>
    <lineage>
        <taxon>Bacteria</taxon>
        <taxon>Pseudomonadati</taxon>
        <taxon>Pseudomonadota</taxon>
        <taxon>Alphaproteobacteria</taxon>
        <taxon>Hyphomicrobiales</taxon>
        <taxon>Nitrobacteraceae</taxon>
        <taxon>Bradyrhizobium</taxon>
    </lineage>
</organism>
<accession>A0A410UZD4</accession>
<dbReference type="Proteomes" id="UP000625079">
    <property type="component" value="Unassembled WGS sequence"/>
</dbReference>
<dbReference type="EMBL" id="CP030057">
    <property type="protein sequence ID" value="QOZ57846.1"/>
    <property type="molecule type" value="Genomic_DNA"/>
</dbReference>
<dbReference type="InterPro" id="IPR036852">
    <property type="entry name" value="Peptidase_S8/S53_dom_sf"/>
</dbReference>
<dbReference type="Pfam" id="PF00082">
    <property type="entry name" value="Peptidase_S8"/>
    <property type="match status" value="1"/>
</dbReference>
<evidence type="ECO:0000313" key="5">
    <source>
        <dbReference type="Proteomes" id="UP000625079"/>
    </source>
</evidence>
<proteinExistence type="predicted"/>
<dbReference type="SUPFAM" id="SSF52743">
    <property type="entry name" value="Subtilisin-like"/>
    <property type="match status" value="1"/>
</dbReference>
<protein>
    <recommendedName>
        <fullName evidence="1">Peptidase S8/S53 domain-containing protein</fullName>
    </recommendedName>
</protein>
<gene>
    <name evidence="2" type="ORF">GCM10010987_46930</name>
    <name evidence="3" type="ORF">XH86_03090</name>
</gene>
<reference evidence="2" key="3">
    <citation type="submission" date="2022-12" db="EMBL/GenBank/DDBJ databases">
        <authorList>
            <person name="Sun Q."/>
            <person name="Zhou Y."/>
        </authorList>
    </citation>
    <scope>NUCLEOTIDE SEQUENCE</scope>
    <source>
        <strain evidence="2">CGMCC 1.15034</strain>
    </source>
</reference>
<evidence type="ECO:0000259" key="1">
    <source>
        <dbReference type="Pfam" id="PF00082"/>
    </source>
</evidence>
<dbReference type="Proteomes" id="UP000593880">
    <property type="component" value="Chromosome"/>
</dbReference>
<dbReference type="CDD" id="cd04847">
    <property type="entry name" value="Peptidases_S8_Subtilisin_like_2"/>
    <property type="match status" value="1"/>
</dbReference>
<sequence>MSPRQFTLKQQRDSDTARQFQRLQDAFDQNRDPLQLRADPQGMAPERLLVFELTGDVNNFARAAARIPGLEFIGAEDLLEDEEDKNPVLYLLIPDARALREMLSLWRIWLDDKKLPSGFAPWRQLFVQLRAIRPWGPRDRVTPEDLSVIALEHADAQGRVRLEIELVFRNAGEAAEASARRAVEAVDGEIISSTRIVGAGYHALLVQVPQEELLRIIALGDAGLVAEETILHIRPQSIPQSTVFDVQEGVQVQTGAVPQGSPIASVFDAVPLAAHPLLIGRLTIEDIFNLEGLAVGPRMHGTAMASAALHGDLNTNDWPPLDRQIHFVNVMYAPGTPGSDERFPNRLPADLVHEAIVRMKNGQNPSAPDIIIVNISLGDRNKPFSSRMSGWARVLDYLAFRYGVLFIVSAGNQFGDLETANIGTVAFEALGAVDKAKTALRASGLSIMARRLLSPAESMNALTVGGLHGDAHPVPPQLPASIFDVWASTGLPNVSSALGPGYGGATKPDIVMQGGRHHVRLSPAGGGHRLTPLGIGAISFGGIRVAVPPAPPNMGATSRTIGTSVAAALTTGLAARAHEALEATYEDFLAISGSHRALLLKALLVHCAKWTGARDLIVEILGPADPKKHVRQKDNVRRYLGFGAIRAGMALNCAADRATLWAVGSLARDQGHVFSIPLPQAISGKAQPHEIAATVSWFAPPRIGAAKYRGARLKLLDPVDLQILGVAAAKDQPDVNQSHRGTVIHRRWTGVKAGVVNENGVLSLVVQREPDELDETIPYAVVATVEMPGIEEVYAEISVRVGIKPKVAVGT</sequence>
<dbReference type="OrthoDB" id="9768989at2"/>
<dbReference type="GO" id="GO:0004252">
    <property type="term" value="F:serine-type endopeptidase activity"/>
    <property type="evidence" value="ECO:0007669"/>
    <property type="project" value="InterPro"/>
</dbReference>
<dbReference type="AlphaFoldDB" id="A0A410UZD4"/>
<reference evidence="2" key="1">
    <citation type="journal article" date="2014" name="Int. J. Syst. Evol. Microbiol.">
        <title>Complete genome sequence of Corynebacterium casei LMG S-19264T (=DSM 44701T), isolated from a smear-ripened cheese.</title>
        <authorList>
            <consortium name="US DOE Joint Genome Institute (JGI-PGF)"/>
            <person name="Walter F."/>
            <person name="Albersmeier A."/>
            <person name="Kalinowski J."/>
            <person name="Ruckert C."/>
        </authorList>
    </citation>
    <scope>NUCLEOTIDE SEQUENCE</scope>
    <source>
        <strain evidence="2">CGMCC 1.15034</strain>
    </source>
</reference>
<dbReference type="EMBL" id="BMHC01000011">
    <property type="protein sequence ID" value="GGI27946.1"/>
    <property type="molecule type" value="Genomic_DNA"/>
</dbReference>
<keyword evidence="4" id="KW-1185">Reference proteome</keyword>
<dbReference type="Gene3D" id="3.40.50.200">
    <property type="entry name" value="Peptidase S8/S53 domain"/>
    <property type="match status" value="1"/>
</dbReference>
<dbReference type="GO" id="GO:0006508">
    <property type="term" value="P:proteolysis"/>
    <property type="evidence" value="ECO:0007669"/>
    <property type="project" value="InterPro"/>
</dbReference>
<dbReference type="InterPro" id="IPR034074">
    <property type="entry name" value="Y4bN_pept_dom"/>
</dbReference>
<evidence type="ECO:0000313" key="4">
    <source>
        <dbReference type="Proteomes" id="UP000593880"/>
    </source>
</evidence>
<dbReference type="InterPro" id="IPR000209">
    <property type="entry name" value="Peptidase_S8/S53_dom"/>
</dbReference>
<reference evidence="3 4" key="2">
    <citation type="submission" date="2018-06" db="EMBL/GenBank/DDBJ databases">
        <title>Comparative genomics of rhizobia nodulating Arachis hypogaea in China.</title>
        <authorList>
            <person name="Li Y."/>
        </authorList>
    </citation>
    <scope>NUCLEOTIDE SEQUENCE [LARGE SCALE GENOMIC DNA]</scope>
    <source>
        <strain evidence="3 4">CCBAU 51658</strain>
    </source>
</reference>
<evidence type="ECO:0000313" key="2">
    <source>
        <dbReference type="EMBL" id="GGI27946.1"/>
    </source>
</evidence>